<reference evidence="1" key="1">
    <citation type="submission" date="2024-06" db="EMBL/GenBank/DDBJ databases">
        <title>Lacrimispora cavernae sp. nov., a novel anaerobe isolated from bat guano pile inside a cave.</title>
        <authorList>
            <person name="Miller S.L."/>
            <person name="Lu N."/>
            <person name="King J."/>
            <person name="Sankaranarayanan K."/>
            <person name="Lawson P.A."/>
        </authorList>
    </citation>
    <scope>NUCLEOTIDE SEQUENCE</scope>
    <source>
        <strain evidence="1">BS-2</strain>
    </source>
</reference>
<sequence length="217" mass="25588">MLRGKMIQTYQGLSASYQVVDEFGEQIASAEIPQNYMMGEIYYRKHQADKYRLHCNSLNGLANFGKRTSDKKFRLYQIFNSQAENCGHICLKEEKTGFFSGYSFHEVLLEGRTYHFYMIGQGKEGVKHPFFEMVTGEEIQIGLIGKTPVVYDMKDVYEYYIKDERYLDVASLYILYQDYIKHGNRGEIPVHSKEVTYIYTTNKELLKRYDPRFIEEE</sequence>
<dbReference type="RefSeq" id="WP_349943942.1">
    <property type="nucleotide sequence ID" value="NZ_CP157940.1"/>
</dbReference>
<dbReference type="EMBL" id="CP157940">
    <property type="protein sequence ID" value="XBS52443.1"/>
    <property type="molecule type" value="Genomic_DNA"/>
</dbReference>
<proteinExistence type="predicted"/>
<accession>A0AAU7PJM3</accession>
<evidence type="ECO:0000313" key="1">
    <source>
        <dbReference type="EMBL" id="XBS52443.1"/>
    </source>
</evidence>
<protein>
    <submittedName>
        <fullName evidence="1">Uncharacterized protein</fullName>
    </submittedName>
</protein>
<dbReference type="AlphaFoldDB" id="A0AAU7PJM3"/>
<gene>
    <name evidence="1" type="ORF">ABFV83_11380</name>
</gene>
<organism evidence="1">
    <name type="scientific">Lacrimispora sp. BS-2</name>
    <dbReference type="NCBI Taxonomy" id="3151850"/>
    <lineage>
        <taxon>Bacteria</taxon>
        <taxon>Bacillati</taxon>
        <taxon>Bacillota</taxon>
        <taxon>Clostridia</taxon>
        <taxon>Lachnospirales</taxon>
        <taxon>Lachnospiraceae</taxon>
        <taxon>Lacrimispora</taxon>
    </lineage>
</organism>
<name>A0AAU7PJM3_9FIRM</name>